<protein>
    <submittedName>
        <fullName evidence="1">Uncharacterized protein</fullName>
    </submittedName>
</protein>
<dbReference type="AlphaFoldDB" id="A0A8H3FPZ7"/>
<reference evidence="1" key="1">
    <citation type="submission" date="2021-03" db="EMBL/GenBank/DDBJ databases">
        <authorList>
            <person name="Tagirdzhanova G."/>
        </authorList>
    </citation>
    <scope>NUCLEOTIDE SEQUENCE</scope>
</reference>
<evidence type="ECO:0000313" key="2">
    <source>
        <dbReference type="Proteomes" id="UP000664169"/>
    </source>
</evidence>
<keyword evidence="2" id="KW-1185">Reference proteome</keyword>
<organism evidence="1 2">
    <name type="scientific">Gomphillus americanus</name>
    <dbReference type="NCBI Taxonomy" id="1940652"/>
    <lineage>
        <taxon>Eukaryota</taxon>
        <taxon>Fungi</taxon>
        <taxon>Dikarya</taxon>
        <taxon>Ascomycota</taxon>
        <taxon>Pezizomycotina</taxon>
        <taxon>Lecanoromycetes</taxon>
        <taxon>OSLEUM clade</taxon>
        <taxon>Ostropomycetidae</taxon>
        <taxon>Ostropales</taxon>
        <taxon>Graphidaceae</taxon>
        <taxon>Gomphilloideae</taxon>
        <taxon>Gomphillus</taxon>
    </lineage>
</organism>
<name>A0A8H3FPZ7_9LECA</name>
<evidence type="ECO:0000313" key="1">
    <source>
        <dbReference type="EMBL" id="CAF9926912.1"/>
    </source>
</evidence>
<dbReference type="EMBL" id="CAJPDQ010000026">
    <property type="protein sequence ID" value="CAF9926912.1"/>
    <property type="molecule type" value="Genomic_DNA"/>
</dbReference>
<dbReference type="Proteomes" id="UP000664169">
    <property type="component" value="Unassembled WGS sequence"/>
</dbReference>
<comment type="caution">
    <text evidence="1">The sequence shown here is derived from an EMBL/GenBank/DDBJ whole genome shotgun (WGS) entry which is preliminary data.</text>
</comment>
<sequence>MTPSDLDELITDPWSAACVLEIRLFTRHGETAGKVVVPLKVNSEDGGVIKKEANTAHLILFDTDEYMKGTSDESVHSVAENEAP</sequence>
<accession>A0A8H3FPZ7</accession>
<gene>
    <name evidence="1" type="ORF">GOMPHAMPRED_004261</name>
</gene>
<proteinExistence type="predicted"/>